<dbReference type="STRING" id="1653334.GA0071312_2754"/>
<dbReference type="Proteomes" id="UP000182800">
    <property type="component" value="Unassembled WGS sequence"/>
</dbReference>
<dbReference type="PANTHER" id="PTHR33376:SF5">
    <property type="entry name" value="EXTRACYTOPLASMIC SOLUTE RECEPTOR PROTEIN"/>
    <property type="match status" value="1"/>
</dbReference>
<feature type="binding site" evidence="2">
    <location>
        <position position="190"/>
    </location>
    <ligand>
        <name>substrate</name>
    </ligand>
</feature>
<dbReference type="InterPro" id="IPR006311">
    <property type="entry name" value="TAT_signal"/>
</dbReference>
<evidence type="ECO:0000313" key="6">
    <source>
        <dbReference type="Proteomes" id="UP000050497"/>
    </source>
</evidence>
<dbReference type="GO" id="GO:0055085">
    <property type="term" value="P:transmembrane transport"/>
    <property type="evidence" value="ECO:0007669"/>
    <property type="project" value="InterPro"/>
</dbReference>
<dbReference type="Gene3D" id="3.40.190.170">
    <property type="entry name" value="Bacterial extracellular solute-binding protein, family 7"/>
    <property type="match status" value="1"/>
</dbReference>
<gene>
    <name evidence="5" type="ORF">GA0071312_2754</name>
    <name evidence="4" type="ORF">HLUCCO17_07705</name>
</gene>
<dbReference type="InterPro" id="IPR026289">
    <property type="entry name" value="SBP_TakP-like"/>
</dbReference>
<evidence type="ECO:0000256" key="2">
    <source>
        <dbReference type="PIRSR" id="PIRSR039026-1"/>
    </source>
</evidence>
<feature type="binding site" evidence="2">
    <location>
        <position position="169"/>
    </location>
    <ligand>
        <name>substrate</name>
    </ligand>
</feature>
<reference evidence="5 7" key="2">
    <citation type="submission" date="2016-08" db="EMBL/GenBank/DDBJ databases">
        <authorList>
            <person name="Varghese N."/>
            <person name="Submissions Spin"/>
        </authorList>
    </citation>
    <scope>NUCLEOTIDE SEQUENCE [LARGE SCALE GENOMIC DNA]</scope>
    <source>
        <strain evidence="5 7">HL-109</strain>
    </source>
</reference>
<evidence type="ECO:0000313" key="7">
    <source>
        <dbReference type="Proteomes" id="UP000182800"/>
    </source>
</evidence>
<accession>A0A0P7XUV2</accession>
<dbReference type="NCBIfam" id="NF037995">
    <property type="entry name" value="TRAP_S1"/>
    <property type="match status" value="1"/>
</dbReference>
<dbReference type="InterPro" id="IPR018389">
    <property type="entry name" value="DctP_fam"/>
</dbReference>
<keyword evidence="7" id="KW-1185">Reference proteome</keyword>
<dbReference type="PIRSF" id="PIRSF039026">
    <property type="entry name" value="SiaP"/>
    <property type="match status" value="1"/>
</dbReference>
<evidence type="ECO:0000256" key="1">
    <source>
        <dbReference type="ARBA" id="ARBA00022729"/>
    </source>
</evidence>
<dbReference type="CDD" id="cd13604">
    <property type="entry name" value="PBP2_TRAP_ketoacid_lactate_like"/>
    <property type="match status" value="1"/>
</dbReference>
<dbReference type="EMBL" id="LJSX01000009">
    <property type="protein sequence ID" value="KPQ11260.1"/>
    <property type="molecule type" value="Genomic_DNA"/>
</dbReference>
<dbReference type="Gene3D" id="3.40.190.10">
    <property type="entry name" value="Periplasmic binding protein-like II"/>
    <property type="match status" value="1"/>
</dbReference>
<sequence>MAPSTISTAIGDIMINRRNALGLTVGGLAASAAIASPAIARENGLRFRMVTSWPRGRAGPGVSAQRVAERINRMAEGRLHVELFAAGEIVSAFGVLDAVSEGTVEMGHSAAIYWQGKMPAASFFTTVPFGLGPIEHQAWIALRGGQELWDELYRPYGVRAFMAGNPGPNMGGFFRERIASLADLRGRRIRIVGLGAQIFEKLGATPVNLPAGEMVTALDRGAIDGVEFLAPASDYDTGLHQHAPYYYAPGFNKPNGPSELLISDAAWQQLPDDLRAIVAEGARAEHALALADAHQDNARALDAMLTTGNVSIEAFPGDLISAAREAAGEIIDEIAATSQLAERIVASYREAQGTLRNWTALSSDMARSLVRS</sequence>
<evidence type="ECO:0000256" key="3">
    <source>
        <dbReference type="PIRSR" id="PIRSR039026-2"/>
    </source>
</evidence>
<comment type="caution">
    <text evidence="4">The sequence shown here is derived from an EMBL/GenBank/DDBJ whole genome shotgun (WGS) entry which is preliminary data.</text>
</comment>
<protein>
    <submittedName>
        <fullName evidence="5">TRAP-type mannitol/chloroaromatic compound transport system, substrate-binding protein</fullName>
    </submittedName>
    <submittedName>
        <fullName evidence="4">Trap-type transport system substrate-binding component</fullName>
    </submittedName>
</protein>
<dbReference type="Proteomes" id="UP000050497">
    <property type="component" value="Unassembled WGS sequence"/>
</dbReference>
<feature type="binding site" evidence="3">
    <location>
        <position position="227"/>
    </location>
    <ligand>
        <name>substrate</name>
    </ligand>
</feature>
<dbReference type="EMBL" id="FMBM01000002">
    <property type="protein sequence ID" value="SCC81791.1"/>
    <property type="molecule type" value="Genomic_DNA"/>
</dbReference>
<dbReference type="GO" id="GO:0031317">
    <property type="term" value="C:tripartite ATP-independent periplasmic transporter complex"/>
    <property type="evidence" value="ECO:0007669"/>
    <property type="project" value="InterPro"/>
</dbReference>
<reference evidence="4 6" key="1">
    <citation type="submission" date="2015-09" db="EMBL/GenBank/DDBJ databases">
        <title>Identification and resolution of microdiversity through metagenomic sequencing of parallel consortia.</title>
        <authorList>
            <person name="Nelson W.C."/>
            <person name="Romine M.F."/>
            <person name="Lindemann S.R."/>
        </authorList>
    </citation>
    <scope>NUCLEOTIDE SEQUENCE [LARGE SCALE GENOMIC DNA]</scope>
    <source>
        <strain evidence="4">HL-109</strain>
    </source>
</reference>
<dbReference type="PATRIC" id="fig|1653334.4.peg.2617"/>
<name>A0A0P7XUV2_9HYPH</name>
<dbReference type="PROSITE" id="PS51318">
    <property type="entry name" value="TAT"/>
    <property type="match status" value="1"/>
</dbReference>
<dbReference type="GO" id="GO:0046872">
    <property type="term" value="F:metal ion binding"/>
    <property type="evidence" value="ECO:0007669"/>
    <property type="project" value="UniProtKB-KW"/>
</dbReference>
<evidence type="ECO:0000313" key="4">
    <source>
        <dbReference type="EMBL" id="KPQ11260.1"/>
    </source>
</evidence>
<dbReference type="PANTHER" id="PTHR33376">
    <property type="match status" value="1"/>
</dbReference>
<feature type="binding site" evidence="3">
    <location>
        <position position="228"/>
    </location>
    <ligand>
        <name>Na(+)</name>
        <dbReference type="ChEBI" id="CHEBI:29101"/>
    </ligand>
</feature>
<organism evidence="4 6">
    <name type="scientific">Saliniramus fredricksonii</name>
    <dbReference type="NCBI Taxonomy" id="1653334"/>
    <lineage>
        <taxon>Bacteria</taxon>
        <taxon>Pseudomonadati</taxon>
        <taxon>Pseudomonadota</taxon>
        <taxon>Alphaproteobacteria</taxon>
        <taxon>Hyphomicrobiales</taxon>
        <taxon>Salinarimonadaceae</taxon>
        <taxon>Saliniramus</taxon>
    </lineage>
</organism>
<dbReference type="AlphaFoldDB" id="A0A0P7XUV2"/>
<evidence type="ECO:0000313" key="5">
    <source>
        <dbReference type="EMBL" id="SCC81791.1"/>
    </source>
</evidence>
<dbReference type="Pfam" id="PF03480">
    <property type="entry name" value="DctP"/>
    <property type="match status" value="1"/>
</dbReference>
<dbReference type="RefSeq" id="WP_238947219.1">
    <property type="nucleotide sequence ID" value="NZ_FMBM01000002.1"/>
</dbReference>
<keyword evidence="1" id="KW-0732">Signal</keyword>
<proteinExistence type="predicted"/>
<keyword evidence="3" id="KW-0479">Metal-binding</keyword>
<dbReference type="InterPro" id="IPR038404">
    <property type="entry name" value="TRAP_DctP_sf"/>
</dbReference>